<gene>
    <name evidence="1" type="ORF">BDR25DRAFT_361154</name>
</gene>
<protein>
    <submittedName>
        <fullName evidence="1">Uncharacterized protein</fullName>
    </submittedName>
</protein>
<reference evidence="1" key="1">
    <citation type="journal article" date="2020" name="Stud. Mycol.">
        <title>101 Dothideomycetes genomes: a test case for predicting lifestyles and emergence of pathogens.</title>
        <authorList>
            <person name="Haridas S."/>
            <person name="Albert R."/>
            <person name="Binder M."/>
            <person name="Bloem J."/>
            <person name="Labutti K."/>
            <person name="Salamov A."/>
            <person name="Andreopoulos B."/>
            <person name="Baker S."/>
            <person name="Barry K."/>
            <person name="Bills G."/>
            <person name="Bluhm B."/>
            <person name="Cannon C."/>
            <person name="Castanera R."/>
            <person name="Culley D."/>
            <person name="Daum C."/>
            <person name="Ezra D."/>
            <person name="Gonzalez J."/>
            <person name="Henrissat B."/>
            <person name="Kuo A."/>
            <person name="Liang C."/>
            <person name="Lipzen A."/>
            <person name="Lutzoni F."/>
            <person name="Magnuson J."/>
            <person name="Mondo S."/>
            <person name="Nolan M."/>
            <person name="Ohm R."/>
            <person name="Pangilinan J."/>
            <person name="Park H.-J."/>
            <person name="Ramirez L."/>
            <person name="Alfaro M."/>
            <person name="Sun H."/>
            <person name="Tritt A."/>
            <person name="Yoshinaga Y."/>
            <person name="Zwiers L.-H."/>
            <person name="Turgeon B."/>
            <person name="Goodwin S."/>
            <person name="Spatafora J."/>
            <person name="Crous P."/>
            <person name="Grigoriev I."/>
        </authorList>
    </citation>
    <scope>NUCLEOTIDE SEQUENCE</scope>
    <source>
        <strain evidence="1">ATCC 200398</strain>
    </source>
</reference>
<evidence type="ECO:0000313" key="1">
    <source>
        <dbReference type="EMBL" id="KAF2464931.1"/>
    </source>
</evidence>
<dbReference type="EMBL" id="MU003533">
    <property type="protein sequence ID" value="KAF2464931.1"/>
    <property type="molecule type" value="Genomic_DNA"/>
</dbReference>
<organism evidence="1 2">
    <name type="scientific">Lindgomyces ingoldianus</name>
    <dbReference type="NCBI Taxonomy" id="673940"/>
    <lineage>
        <taxon>Eukaryota</taxon>
        <taxon>Fungi</taxon>
        <taxon>Dikarya</taxon>
        <taxon>Ascomycota</taxon>
        <taxon>Pezizomycotina</taxon>
        <taxon>Dothideomycetes</taxon>
        <taxon>Pleosporomycetidae</taxon>
        <taxon>Pleosporales</taxon>
        <taxon>Lindgomycetaceae</taxon>
        <taxon>Lindgomyces</taxon>
    </lineage>
</organism>
<keyword evidence="2" id="KW-1185">Reference proteome</keyword>
<proteinExistence type="predicted"/>
<name>A0ACB6QFM0_9PLEO</name>
<sequence>MNKEVVRVSAVTRKKYERSGRTTLIRLMGRVTLVTIHAGYLGVTEMMPWKWSCQTSGSIREVARPFTRGWSINVAWHSSRQSRYQPIHPAVDTRRTASADSGNASRICVLYSGPDPGNDKDRRRDTEYVPNIKNRLEWKRGEVEQREMVALPAGQRKSKEQIPANHSGGHDAAKTRQQQSEADSKGVSPALPAGNHHSLSSSPPSTCIYSSFHPIVTMSGLSTTPRFLPPISPRRASSPTITAGGSEESNLRDMSPSTTLRAFTEKPVPFDTTRDEYKIFACIENLTPAERDLGARVAKAAQRLKSWCEEIDKWGWSGTFEQPSEAYRETRRRSVEAHIREHVKDSNGAIGSIGPLEYWGSLLSVEVEAHEARLDEISEELLTLDIEELKGHVLDIHGPNKSRPSSAGYEAVRQNYTLMDDFSIILTQTLISALPHHYQLGERLNTWTARVSILREAPHFLSDLQTSQKAMRLGWEALEPPKDLSDTSFNKWKEAVGTISGVLQGKVGDLGQRLDRMLDTLEGRDDCLPDEWIDNFEGLEADYGQWAHVSRRRIIEFDVRRKVEQNGVETRTGEASERLHAHADHGNTMEPKKDEPAAIETTEEPAPEPVEAKYIKLPNVEQQRSVTAFKTAIPEAPRHQCHAEVDEIIQEIASDHVPSSPLEESVFEEGDTVVHNDLPESSEDPLSSRSELIHFRPRSISPVSLLVITTEEQVDAIDLPDIPLTPRSRCGSIGSISSSISFPSSPPGTVEESPSVRNATNRQAKPPPPALNAAMGKRRPLKHVKESAIDNTPPWPPTQFSKHLAPNSAEDLERKISDILTTIPAHIRLTSGPEPDAPEVKPGGRVTSKGSKGYLRASRSVSGMKSPQLTLSPAKQDFDSANAASGRRSSAALRGDNDIKLYHLTQPGKEHPVKLFIRRVGENGERVMVRVGGGWADLGEYLRQYAEHHGRRTVSEGKFEILGIEVKNPEVAPPRPESAMSRRDNSRRFSVGSPNSTPQKSAGVGLSRDDASSNLPNITNTPAGMSAETSAPSTGSSRHSWTGNEVGLAGPKSKKLDLSGEKLEWIEGMLNKARTASGNMTSAPRSDHTPKDPQTDRAESRSESRSGARPKPGFGDLGKIGGTKRVFMRVSHTPKDVIFDCVVAYAFVEFHTLAFLSAKLRSRASRLDFVVFAAIGVTAVCSSASEGCSNLKSSNARDHSNIQSHGSPLDDCSHLVTVHDIKRLQLDGISLSRIKKWNSQIPLKSDDVFVVFQREGKPGYGSDRQMAPTSFVIMSLIGYLCLGTNTLPKYSWASISIVKVAGICKLVALSLLVVGSALKCLFGLHGLAVLTELWTKCSQKSTPKILKSSSTSSYAGFSSLLWTKKRQAFLIDSKTGRPRYVSISFARRHNTITEMGNNTWNLQDATLDMHSSLLLFVLDSLRNRFPFALKREWSSWMGAKPKPQDIVSGFWRAPDQKLPIPGPHAFRCARISWSVGFLVSENLRLVLEPNDSKNTFLNSSKTIIILKVGKRMLMSGNRRVHILDISLLCPGAKSAAERTSIPNSVTEHASPTHSPKRMPEMLNPKPPQNGFCETPGLCHFWSSDEPGKSIRFYQLVCNHLLSHPSPPRNLTSPKMKGPKDTMDFWGLYGYEGDFASGLMRYFKSRGSSFTTSYLKQAHSQQPQPVESFLLAILILTSLPGKGEQPKWGRCAKRNASRSKAQLGFWPSHYIANYSFQTETAAKLTARHLHDLKAKKKRRRGTKGGKKRKKGGDGTNRTNRMNGMNGLNGTSGTNVTPTLRNPPPTTPTKLLPEGHIPISQVTLPIVQSFEDRLEEYSRELRKDLEQRRKIEEYLDGNYRQGLIVRIYREQLNKLTERLNTRLDEINSLRRELEVASGVLHGLTRSFKEAQGDTEKEKEKERGKQVVVVDIREEGDSLGEGEEDGESDGEDAEGEKAEKMGTGIVTKEDTVGRKEEDRVIEEEDDEQYSGRNLSEMITRRLELICTMGGQNGDRRP</sequence>
<accession>A0ACB6QFM0</accession>
<comment type="caution">
    <text evidence="1">The sequence shown here is derived from an EMBL/GenBank/DDBJ whole genome shotgun (WGS) entry which is preliminary data.</text>
</comment>
<evidence type="ECO:0000313" key="2">
    <source>
        <dbReference type="Proteomes" id="UP000799755"/>
    </source>
</evidence>
<dbReference type="Proteomes" id="UP000799755">
    <property type="component" value="Unassembled WGS sequence"/>
</dbReference>